<dbReference type="Proteomes" id="UP000287651">
    <property type="component" value="Unassembled WGS sequence"/>
</dbReference>
<evidence type="ECO:0000313" key="1">
    <source>
        <dbReference type="EMBL" id="RRT83061.1"/>
    </source>
</evidence>
<dbReference type="EMBL" id="AMZH03000568">
    <property type="protein sequence ID" value="RRT83061.1"/>
    <property type="molecule type" value="Genomic_DNA"/>
</dbReference>
<dbReference type="AlphaFoldDB" id="A0A427B3M4"/>
<accession>A0A427B3M4</accession>
<reference evidence="1 2" key="1">
    <citation type="journal article" date="2014" name="Agronomy (Basel)">
        <title>A Draft Genome Sequence for Ensete ventricosum, the Drought-Tolerant Tree Against Hunger.</title>
        <authorList>
            <person name="Harrison J."/>
            <person name="Moore K.A."/>
            <person name="Paszkiewicz K."/>
            <person name="Jones T."/>
            <person name="Grant M."/>
            <person name="Ambacheew D."/>
            <person name="Muzemil S."/>
            <person name="Studholme D.J."/>
        </authorList>
    </citation>
    <scope>NUCLEOTIDE SEQUENCE [LARGE SCALE GENOMIC DNA]</scope>
</reference>
<evidence type="ECO:0000313" key="2">
    <source>
        <dbReference type="Proteomes" id="UP000287651"/>
    </source>
</evidence>
<proteinExistence type="predicted"/>
<organism evidence="1 2">
    <name type="scientific">Ensete ventricosum</name>
    <name type="common">Abyssinian banana</name>
    <name type="synonym">Musa ensete</name>
    <dbReference type="NCBI Taxonomy" id="4639"/>
    <lineage>
        <taxon>Eukaryota</taxon>
        <taxon>Viridiplantae</taxon>
        <taxon>Streptophyta</taxon>
        <taxon>Embryophyta</taxon>
        <taxon>Tracheophyta</taxon>
        <taxon>Spermatophyta</taxon>
        <taxon>Magnoliopsida</taxon>
        <taxon>Liliopsida</taxon>
        <taxon>Zingiberales</taxon>
        <taxon>Musaceae</taxon>
        <taxon>Ensete</taxon>
    </lineage>
</organism>
<sequence length="103" mass="11813">MGRNRCCDSWGGSIDRCNRSGVVLVQSRVRLRWTDEGGNAGAAQGQCCATEDKATWLLRSMGRRCRQWRGRGLRLLRLKGDGISMEQWGLRQWWRGTIDEEEV</sequence>
<comment type="caution">
    <text evidence="1">The sequence shown here is derived from an EMBL/GenBank/DDBJ whole genome shotgun (WGS) entry which is preliminary data.</text>
</comment>
<gene>
    <name evidence="1" type="ORF">B296_00000526</name>
</gene>
<protein>
    <submittedName>
        <fullName evidence="1">Uncharacterized protein</fullName>
    </submittedName>
</protein>
<name>A0A427B3M4_ENSVE</name>